<evidence type="ECO:0000313" key="3">
    <source>
        <dbReference type="Proteomes" id="UP001642260"/>
    </source>
</evidence>
<reference evidence="2 3" key="1">
    <citation type="submission" date="2022-03" db="EMBL/GenBank/DDBJ databases">
        <authorList>
            <person name="Macdonald S."/>
            <person name="Ahmed S."/>
            <person name="Newling K."/>
        </authorList>
    </citation>
    <scope>NUCLEOTIDE SEQUENCE [LARGE SCALE GENOMIC DNA]</scope>
</reference>
<dbReference type="EMBL" id="CAKOAT010231710">
    <property type="protein sequence ID" value="CAH8357486.1"/>
    <property type="molecule type" value="Genomic_DNA"/>
</dbReference>
<organism evidence="2 3">
    <name type="scientific">Eruca vesicaria subsp. sativa</name>
    <name type="common">Garden rocket</name>
    <name type="synonym">Eruca sativa</name>
    <dbReference type="NCBI Taxonomy" id="29727"/>
    <lineage>
        <taxon>Eukaryota</taxon>
        <taxon>Viridiplantae</taxon>
        <taxon>Streptophyta</taxon>
        <taxon>Embryophyta</taxon>
        <taxon>Tracheophyta</taxon>
        <taxon>Spermatophyta</taxon>
        <taxon>Magnoliopsida</taxon>
        <taxon>eudicotyledons</taxon>
        <taxon>Gunneridae</taxon>
        <taxon>Pentapetalae</taxon>
        <taxon>rosids</taxon>
        <taxon>malvids</taxon>
        <taxon>Brassicales</taxon>
        <taxon>Brassicaceae</taxon>
        <taxon>Brassiceae</taxon>
        <taxon>Eruca</taxon>
    </lineage>
</organism>
<evidence type="ECO:0000256" key="1">
    <source>
        <dbReference type="SAM" id="MobiDB-lite"/>
    </source>
</evidence>
<feature type="compositionally biased region" description="Basic and acidic residues" evidence="1">
    <location>
        <begin position="271"/>
        <end position="291"/>
    </location>
</feature>
<protein>
    <submittedName>
        <fullName evidence="2">Uncharacterized protein</fullName>
    </submittedName>
</protein>
<comment type="caution">
    <text evidence="2">The sequence shown here is derived from an EMBL/GenBank/DDBJ whole genome shotgun (WGS) entry which is preliminary data.</text>
</comment>
<sequence>MIVRRWDPGSQTGISWWYDFAIFQIYGLRGNLEKSVEVGSVTTQVSEGMVTSFGNRRFTAGSEEIHKGVAIRSYCNYSGKSGGQSCGFGDLQNNPILVIIKTQSYRWIGILLCSIKVGILGIDSQSRTRKDWRIHRAWVFKWEYSGISVYSLKGEVPEEGEIKGDAENFQPSLEFQMALQNKQAQGSQVISDPFDEVQGLEAVTNMMENKNILGKEDAMDMDEIRACLLENGIDMDSEDFLKENPEENFEEMLKQHEEEAMEEGEDCVEAEEQRDAGEAKDTVGGEQEKNKGLRKRTAKPQSNTLGSNKMRSAVALLSPRKKTTAKGGANRATPSRTTRDSQSRRLVIRSFKFYGSVECGRKALHRGDGRWFYVFLWLQ</sequence>
<dbReference type="AlphaFoldDB" id="A0ABC8KEP8"/>
<gene>
    <name evidence="2" type="ORF">ERUC_LOCUS23241</name>
</gene>
<evidence type="ECO:0000313" key="2">
    <source>
        <dbReference type="EMBL" id="CAH8357486.1"/>
    </source>
</evidence>
<accession>A0ABC8KEP8</accession>
<keyword evidence="3" id="KW-1185">Reference proteome</keyword>
<feature type="compositionally biased region" description="Acidic residues" evidence="1">
    <location>
        <begin position="259"/>
        <end position="270"/>
    </location>
</feature>
<feature type="region of interest" description="Disordered" evidence="1">
    <location>
        <begin position="259"/>
        <end position="342"/>
    </location>
</feature>
<proteinExistence type="predicted"/>
<dbReference type="Proteomes" id="UP001642260">
    <property type="component" value="Unassembled WGS sequence"/>
</dbReference>
<feature type="compositionally biased region" description="Polar residues" evidence="1">
    <location>
        <begin position="299"/>
        <end position="310"/>
    </location>
</feature>
<name>A0ABC8KEP8_ERUVS</name>